<dbReference type="InterPro" id="IPR043143">
    <property type="entry name" value="Mal/L-sulf/L-lact_DH-like_NADP"/>
</dbReference>
<dbReference type="Pfam" id="PF02615">
    <property type="entry name" value="Ldh_2"/>
    <property type="match status" value="1"/>
</dbReference>
<dbReference type="InterPro" id="IPR043144">
    <property type="entry name" value="Mal/L-sulf/L-lact_DH-like_ah"/>
</dbReference>
<accession>A0ABW2Q702</accession>
<proteinExistence type="inferred from homology"/>
<dbReference type="Gene3D" id="3.30.1370.60">
    <property type="entry name" value="Hypothetical oxidoreductase yiak, domain 2"/>
    <property type="match status" value="1"/>
</dbReference>
<comment type="similarity">
    <text evidence="1">Belongs to the LDH2/MDH2 oxidoreductase family.</text>
</comment>
<comment type="caution">
    <text evidence="3">The sequence shown here is derived from an EMBL/GenBank/DDBJ whole genome shotgun (WGS) entry which is preliminary data.</text>
</comment>
<dbReference type="InterPro" id="IPR036111">
    <property type="entry name" value="Mal/L-sulfo/L-lacto_DH-like_sf"/>
</dbReference>
<evidence type="ECO:0000256" key="2">
    <source>
        <dbReference type="ARBA" id="ARBA00023002"/>
    </source>
</evidence>
<dbReference type="EMBL" id="JBHTCQ010000001">
    <property type="protein sequence ID" value="MFC7404203.1"/>
    <property type="molecule type" value="Genomic_DNA"/>
</dbReference>
<dbReference type="SUPFAM" id="SSF89733">
    <property type="entry name" value="L-sulfolactate dehydrogenase-like"/>
    <property type="match status" value="1"/>
</dbReference>
<organism evidence="3 4">
    <name type="scientific">Georgenia alba</name>
    <dbReference type="NCBI Taxonomy" id="2233858"/>
    <lineage>
        <taxon>Bacteria</taxon>
        <taxon>Bacillati</taxon>
        <taxon>Actinomycetota</taxon>
        <taxon>Actinomycetes</taxon>
        <taxon>Micrococcales</taxon>
        <taxon>Bogoriellaceae</taxon>
        <taxon>Georgenia</taxon>
    </lineage>
</organism>
<gene>
    <name evidence="3" type="ORF">ACFQQL_03695</name>
</gene>
<evidence type="ECO:0000313" key="3">
    <source>
        <dbReference type="EMBL" id="MFC7404203.1"/>
    </source>
</evidence>
<dbReference type="PANTHER" id="PTHR11091:SF0">
    <property type="entry name" value="MALATE DEHYDROGENASE"/>
    <property type="match status" value="1"/>
</dbReference>
<name>A0ABW2Q702_9MICO</name>
<dbReference type="Gene3D" id="1.10.1530.10">
    <property type="match status" value="1"/>
</dbReference>
<evidence type="ECO:0000313" key="4">
    <source>
        <dbReference type="Proteomes" id="UP001596455"/>
    </source>
</evidence>
<dbReference type="RefSeq" id="WP_382391371.1">
    <property type="nucleotide sequence ID" value="NZ_JBHTCQ010000001.1"/>
</dbReference>
<dbReference type="InterPro" id="IPR003767">
    <property type="entry name" value="Malate/L-lactate_DH-like"/>
</dbReference>
<dbReference type="PANTHER" id="PTHR11091">
    <property type="entry name" value="OXIDOREDUCTASE-RELATED"/>
    <property type="match status" value="1"/>
</dbReference>
<dbReference type="Proteomes" id="UP001596455">
    <property type="component" value="Unassembled WGS sequence"/>
</dbReference>
<keyword evidence="2" id="KW-0560">Oxidoreductase</keyword>
<protein>
    <submittedName>
        <fullName evidence="3">Ldh family oxidoreductase</fullName>
    </submittedName>
</protein>
<reference evidence="4" key="1">
    <citation type="journal article" date="2019" name="Int. J. Syst. Evol. Microbiol.">
        <title>The Global Catalogue of Microorganisms (GCM) 10K type strain sequencing project: providing services to taxonomists for standard genome sequencing and annotation.</title>
        <authorList>
            <consortium name="The Broad Institute Genomics Platform"/>
            <consortium name="The Broad Institute Genome Sequencing Center for Infectious Disease"/>
            <person name="Wu L."/>
            <person name="Ma J."/>
        </authorList>
    </citation>
    <scope>NUCLEOTIDE SEQUENCE [LARGE SCALE GENOMIC DNA]</scope>
    <source>
        <strain evidence="4">JCM 1490</strain>
    </source>
</reference>
<keyword evidence="4" id="KW-1185">Reference proteome</keyword>
<evidence type="ECO:0000256" key="1">
    <source>
        <dbReference type="ARBA" id="ARBA00006056"/>
    </source>
</evidence>
<sequence>MDRSYPVDALVALGARALEAAGVPSADAELTAAALVDADRRGIASHGLLRLPLYVSSVQARGVNARPNPTWVREHGAVAVLDADAALGQVAMAAATERAAQLAGQFGVAVVAVQNSTHYGAGAYWTERLTARGLLGILTSTTGVTVTPFGGVEKVLGTNPLTLAAPSAGPASLTADMATSAGAYGKVVAAQNEGKPIPEGWAVDADGRPTTDPTAALAGALLPFGGPKGSAVAVLLEALAASLTTASYAYQTEDIWANRSARMNTGHLLLAIDTAAFTSREHTERRVADLQEKVRASAAAGETTFAPGDIEHAHAQSHAETVPLAGSTVAQLVELLTSLGLETTPLEP</sequence>